<dbReference type="AlphaFoldDB" id="A0A0A1U7A0"/>
<dbReference type="GeneID" id="14886909"/>
<dbReference type="VEuPathDB" id="AmoebaDB:EIN_274230"/>
<dbReference type="PANTHER" id="PTHR36460">
    <property type="entry name" value="UPF0132 DOMAIN PROTEIN (AFU_ORTHOLOGUE AFUA_3G10255)"/>
    <property type="match status" value="1"/>
</dbReference>
<dbReference type="GO" id="GO:0016020">
    <property type="term" value="C:membrane"/>
    <property type="evidence" value="ECO:0007669"/>
    <property type="project" value="UniProtKB-SubCell"/>
</dbReference>
<dbReference type="InterPro" id="IPR019109">
    <property type="entry name" value="MamF_MmsF"/>
</dbReference>
<feature type="transmembrane region" description="Helical" evidence="5">
    <location>
        <begin position="93"/>
        <end position="112"/>
    </location>
</feature>
<dbReference type="Pfam" id="PF09685">
    <property type="entry name" value="MamF_MmsF"/>
    <property type="match status" value="1"/>
</dbReference>
<organism evidence="6 7">
    <name type="scientific">Entamoeba invadens IP1</name>
    <dbReference type="NCBI Taxonomy" id="370355"/>
    <lineage>
        <taxon>Eukaryota</taxon>
        <taxon>Amoebozoa</taxon>
        <taxon>Evosea</taxon>
        <taxon>Archamoebae</taxon>
        <taxon>Mastigamoebida</taxon>
        <taxon>Entamoebidae</taxon>
        <taxon>Entamoeba</taxon>
    </lineage>
</organism>
<evidence type="ECO:0000256" key="2">
    <source>
        <dbReference type="ARBA" id="ARBA00022692"/>
    </source>
</evidence>
<proteinExistence type="predicted"/>
<evidence type="ECO:0000256" key="3">
    <source>
        <dbReference type="ARBA" id="ARBA00022989"/>
    </source>
</evidence>
<evidence type="ECO:0000256" key="4">
    <source>
        <dbReference type="ARBA" id="ARBA00023136"/>
    </source>
</evidence>
<gene>
    <name evidence="6" type="ORF">EIN_274230</name>
</gene>
<name>A0A0A1U7A0_ENTIV</name>
<feature type="transmembrane region" description="Helical" evidence="5">
    <location>
        <begin position="30"/>
        <end position="49"/>
    </location>
</feature>
<keyword evidence="4 5" id="KW-0472">Membrane</keyword>
<dbReference type="OrthoDB" id="29731at2759"/>
<evidence type="ECO:0000256" key="1">
    <source>
        <dbReference type="ARBA" id="ARBA00004141"/>
    </source>
</evidence>
<keyword evidence="7" id="KW-1185">Reference proteome</keyword>
<sequence>MVEEDKVNPFRDEYQAPASDDKTLSCSVKVLAILSTAFGFVGALVVFLLEKKNKYIKLVSCHSLVWHVVLDFLLILFALLMFCNHWFTYTLFALYFVAWIVFSIFLIVMAFFRAESGEAFMVPGVSILVEKLVYLI</sequence>
<evidence type="ECO:0000256" key="5">
    <source>
        <dbReference type="SAM" id="Phobius"/>
    </source>
</evidence>
<dbReference type="PANTHER" id="PTHR36460:SF1">
    <property type="entry name" value="UPF0132 DOMAIN PROTEIN (AFU_ORTHOLOGUE AFUA_3G10255)"/>
    <property type="match status" value="1"/>
</dbReference>
<dbReference type="Proteomes" id="UP000014680">
    <property type="component" value="Unassembled WGS sequence"/>
</dbReference>
<accession>A0A0A1U7A0</accession>
<dbReference type="RefSeq" id="XP_004254627.1">
    <property type="nucleotide sequence ID" value="XM_004254579.1"/>
</dbReference>
<dbReference type="KEGG" id="eiv:EIN_274230"/>
<dbReference type="EMBL" id="KB206783">
    <property type="protein sequence ID" value="ELP87856.1"/>
    <property type="molecule type" value="Genomic_DNA"/>
</dbReference>
<feature type="transmembrane region" description="Helical" evidence="5">
    <location>
        <begin position="61"/>
        <end position="87"/>
    </location>
</feature>
<protein>
    <submittedName>
        <fullName evidence="6">Uncharacterized protein</fullName>
    </submittedName>
</protein>
<reference evidence="6 7" key="1">
    <citation type="submission" date="2012-10" db="EMBL/GenBank/DDBJ databases">
        <authorList>
            <person name="Zafar N."/>
            <person name="Inman J."/>
            <person name="Hall N."/>
            <person name="Lorenzi H."/>
            <person name="Caler E."/>
        </authorList>
    </citation>
    <scope>NUCLEOTIDE SEQUENCE [LARGE SCALE GENOMIC DNA]</scope>
    <source>
        <strain evidence="6 7">IP1</strain>
    </source>
</reference>
<keyword evidence="2 5" id="KW-0812">Transmembrane</keyword>
<comment type="subcellular location">
    <subcellularLocation>
        <location evidence="1">Membrane</location>
        <topology evidence="1">Multi-pass membrane protein</topology>
    </subcellularLocation>
</comment>
<evidence type="ECO:0000313" key="7">
    <source>
        <dbReference type="Proteomes" id="UP000014680"/>
    </source>
</evidence>
<keyword evidence="3 5" id="KW-1133">Transmembrane helix</keyword>
<evidence type="ECO:0000313" key="6">
    <source>
        <dbReference type="EMBL" id="ELP87856.1"/>
    </source>
</evidence>